<evidence type="ECO:0008006" key="7">
    <source>
        <dbReference type="Google" id="ProtNLM"/>
    </source>
</evidence>
<dbReference type="PRINTS" id="PR00463">
    <property type="entry name" value="EP450I"/>
</dbReference>
<evidence type="ECO:0000313" key="5">
    <source>
        <dbReference type="EMBL" id="EJK63588.1"/>
    </source>
</evidence>
<keyword evidence="4" id="KW-0503">Monooxygenase</keyword>
<protein>
    <recommendedName>
        <fullName evidence="7">Cytochrome P450</fullName>
    </recommendedName>
</protein>
<evidence type="ECO:0000313" key="6">
    <source>
        <dbReference type="Proteomes" id="UP000266841"/>
    </source>
</evidence>
<dbReference type="OrthoDB" id="3945418at2759"/>
<dbReference type="PRINTS" id="PR00385">
    <property type="entry name" value="P450"/>
</dbReference>
<evidence type="ECO:0000256" key="3">
    <source>
        <dbReference type="PIRSR" id="PIRSR602401-1"/>
    </source>
</evidence>
<reference evidence="5 6" key="1">
    <citation type="journal article" date="2012" name="Genome Biol.">
        <title>Genome and low-iron response of an oceanic diatom adapted to chronic iron limitation.</title>
        <authorList>
            <person name="Lommer M."/>
            <person name="Specht M."/>
            <person name="Roy A.S."/>
            <person name="Kraemer L."/>
            <person name="Andreson R."/>
            <person name="Gutowska M.A."/>
            <person name="Wolf J."/>
            <person name="Bergner S.V."/>
            <person name="Schilhabel M.B."/>
            <person name="Klostermeier U.C."/>
            <person name="Beiko R.G."/>
            <person name="Rosenstiel P."/>
            <person name="Hippler M."/>
            <person name="Laroche J."/>
        </authorList>
    </citation>
    <scope>NUCLEOTIDE SEQUENCE [LARGE SCALE GENOMIC DNA]</scope>
    <source>
        <strain evidence="5 6">CCMP1005</strain>
    </source>
</reference>
<dbReference type="PANTHER" id="PTHR24305">
    <property type="entry name" value="CYTOCHROME P450"/>
    <property type="match status" value="1"/>
</dbReference>
<dbReference type="InterPro" id="IPR001128">
    <property type="entry name" value="Cyt_P450"/>
</dbReference>
<dbReference type="SUPFAM" id="SSF48264">
    <property type="entry name" value="Cytochrome P450"/>
    <property type="match status" value="1"/>
</dbReference>
<dbReference type="InterPro" id="IPR036396">
    <property type="entry name" value="Cyt_P450_sf"/>
</dbReference>
<comment type="caution">
    <text evidence="5">The sequence shown here is derived from an EMBL/GenBank/DDBJ whole genome shotgun (WGS) entry which is preliminary data.</text>
</comment>
<keyword evidence="4" id="KW-0560">Oxidoreductase</keyword>
<dbReference type="GO" id="GO:0016705">
    <property type="term" value="F:oxidoreductase activity, acting on paired donors, with incorporation or reduction of molecular oxygen"/>
    <property type="evidence" value="ECO:0007669"/>
    <property type="project" value="InterPro"/>
</dbReference>
<dbReference type="GO" id="GO:0004497">
    <property type="term" value="F:monooxygenase activity"/>
    <property type="evidence" value="ECO:0007669"/>
    <property type="project" value="UniProtKB-KW"/>
</dbReference>
<keyword evidence="6" id="KW-1185">Reference proteome</keyword>
<dbReference type="InterPro" id="IPR002401">
    <property type="entry name" value="Cyt_P450_E_grp-I"/>
</dbReference>
<dbReference type="PROSITE" id="PS00086">
    <property type="entry name" value="CYTOCHROME_P450"/>
    <property type="match status" value="1"/>
</dbReference>
<dbReference type="GO" id="GO:0005506">
    <property type="term" value="F:iron ion binding"/>
    <property type="evidence" value="ECO:0007669"/>
    <property type="project" value="InterPro"/>
</dbReference>
<dbReference type="eggNOG" id="KOG0159">
    <property type="taxonomic scope" value="Eukaryota"/>
</dbReference>
<keyword evidence="3 4" id="KW-0408">Iron</keyword>
<organism evidence="5 6">
    <name type="scientific">Thalassiosira oceanica</name>
    <name type="common">Marine diatom</name>
    <dbReference type="NCBI Taxonomy" id="159749"/>
    <lineage>
        <taxon>Eukaryota</taxon>
        <taxon>Sar</taxon>
        <taxon>Stramenopiles</taxon>
        <taxon>Ochrophyta</taxon>
        <taxon>Bacillariophyta</taxon>
        <taxon>Coscinodiscophyceae</taxon>
        <taxon>Thalassiosirophycidae</taxon>
        <taxon>Thalassiosirales</taxon>
        <taxon>Thalassiosiraceae</taxon>
        <taxon>Thalassiosira</taxon>
    </lineage>
</organism>
<gene>
    <name evidence="5" type="ORF">THAOC_15743</name>
</gene>
<sequence>MYKEYGDVFGMSIMGEDELILSDPRAFDQILRKEGKYPVGGAELVSTFVDYYKETNNTMGMKSSGNGPGWKEWRSGLDREMYVEWKGYLPAIAKAAAKISKVAGYEVTERKNIAFVDFISRSAFDLFSAVMYGESPQTTDSRVADDEDIEFVAATQTAFELTGEILTNPLEKVLETDTYQMFKENMENTFRFGYDQADRFVDEVVERKLSAASKAGEEESEGEASKCPVTAIKNNLPFVEKLVENGKVSTNDIIESSGPLLMAGVDTTAYVMGWLFLNLATNPDAQSALAKELKAVLDGADVTTAEQMDSLPYLRACIRESHRLTPTSAISPKVLKQDVDLTVEGATYRVPAGQRVSLNLRAWPMDTKFVEDPTSFRPERFLPEAVEARRGTPSEILDHPSFVDPFGRGKRRCLGSNVAVAEITVLAARLVQDYELSLEDPENAVWSPKQKLMLKADPYPNIRLVPRTDDVLPML</sequence>
<keyword evidence="3 4" id="KW-0349">Heme</keyword>
<dbReference type="GO" id="GO:0020037">
    <property type="term" value="F:heme binding"/>
    <property type="evidence" value="ECO:0007669"/>
    <property type="project" value="InterPro"/>
</dbReference>
<dbReference type="Proteomes" id="UP000266841">
    <property type="component" value="Unassembled WGS sequence"/>
</dbReference>
<keyword evidence="3 4" id="KW-0479">Metal-binding</keyword>
<name>K0SBT6_THAOC</name>
<feature type="binding site" description="axial binding residue" evidence="3">
    <location>
        <position position="413"/>
    </location>
    <ligand>
        <name>heme</name>
        <dbReference type="ChEBI" id="CHEBI:30413"/>
    </ligand>
    <ligandPart>
        <name>Fe</name>
        <dbReference type="ChEBI" id="CHEBI:18248"/>
    </ligandPart>
</feature>
<dbReference type="EMBL" id="AGNL01018145">
    <property type="protein sequence ID" value="EJK63588.1"/>
    <property type="molecule type" value="Genomic_DNA"/>
</dbReference>
<dbReference type="PANTHER" id="PTHR24305:SF166">
    <property type="entry name" value="CYTOCHROME P450 12A4, MITOCHONDRIAL-RELATED"/>
    <property type="match status" value="1"/>
</dbReference>
<dbReference type="InterPro" id="IPR050121">
    <property type="entry name" value="Cytochrome_P450_monoxygenase"/>
</dbReference>
<dbReference type="InterPro" id="IPR017972">
    <property type="entry name" value="Cyt_P450_CS"/>
</dbReference>
<comment type="similarity">
    <text evidence="2 4">Belongs to the cytochrome P450 family.</text>
</comment>
<dbReference type="AlphaFoldDB" id="K0SBT6"/>
<evidence type="ECO:0000256" key="4">
    <source>
        <dbReference type="RuleBase" id="RU000461"/>
    </source>
</evidence>
<evidence type="ECO:0000256" key="2">
    <source>
        <dbReference type="ARBA" id="ARBA00010617"/>
    </source>
</evidence>
<dbReference type="Pfam" id="PF00067">
    <property type="entry name" value="p450"/>
    <property type="match status" value="1"/>
</dbReference>
<accession>K0SBT6</accession>
<evidence type="ECO:0000256" key="1">
    <source>
        <dbReference type="ARBA" id="ARBA00001971"/>
    </source>
</evidence>
<dbReference type="Gene3D" id="1.10.630.10">
    <property type="entry name" value="Cytochrome P450"/>
    <property type="match status" value="1"/>
</dbReference>
<proteinExistence type="inferred from homology"/>
<dbReference type="OMA" id="QVANYAM"/>
<comment type="cofactor">
    <cofactor evidence="1 3">
        <name>heme</name>
        <dbReference type="ChEBI" id="CHEBI:30413"/>
    </cofactor>
</comment>